<geneLocation type="plasmid" evidence="3">
    <name>pSPA1</name>
</geneLocation>
<reference evidence="3 5" key="1">
    <citation type="submission" date="2016-05" db="EMBL/GenBank/DDBJ databases">
        <title>Non-Contiguous Finished Genome Sequence of Streptomyces parvulus 2297 Integrated Site-Specifically with Actinophage R4.</title>
        <authorList>
            <person name="Nishizawa T."/>
            <person name="Miura T."/>
            <person name="Harada C."/>
            <person name="Guo Y."/>
            <person name="Narisawa K."/>
            <person name="Ohta H."/>
            <person name="Takahashi H."/>
            <person name="Shirai M."/>
        </authorList>
    </citation>
    <scope>NUCLEOTIDE SEQUENCE [LARGE SCALE GENOMIC DNA]</scope>
    <source>
        <strain evidence="3 5">2297</strain>
        <plasmid evidence="3">pSPA1</plasmid>
        <plasmid evidence="5">pspa1</plasmid>
    </source>
</reference>
<evidence type="ECO:0000313" key="5">
    <source>
        <dbReference type="Proteomes" id="UP000078468"/>
    </source>
</evidence>
<keyword evidence="3" id="KW-0614">Plasmid</keyword>
<proteinExistence type="inferred from homology"/>
<evidence type="ECO:0000259" key="2">
    <source>
        <dbReference type="Pfam" id="PF01494"/>
    </source>
</evidence>
<gene>
    <name evidence="3" type="ORF">Spa2297_32570</name>
    <name evidence="4" type="ORF">VSS30_20180</name>
</gene>
<dbReference type="PRINTS" id="PR00420">
    <property type="entry name" value="RNGMNOXGNASE"/>
</dbReference>
<evidence type="ECO:0000313" key="4">
    <source>
        <dbReference type="EMBL" id="MFB8751121.1"/>
    </source>
</evidence>
<dbReference type="AlphaFoldDB" id="A0A191VAA6"/>
<dbReference type="PANTHER" id="PTHR43747:SF1">
    <property type="entry name" value="SLR1998 PROTEIN"/>
    <property type="match status" value="1"/>
</dbReference>
<dbReference type="InterPro" id="IPR002938">
    <property type="entry name" value="FAD-bd"/>
</dbReference>
<dbReference type="GO" id="GO:0016491">
    <property type="term" value="F:oxidoreductase activity"/>
    <property type="evidence" value="ECO:0007669"/>
    <property type="project" value="UniProtKB-KW"/>
</dbReference>
<dbReference type="Pfam" id="PF01494">
    <property type="entry name" value="FAD_binding_3"/>
    <property type="match status" value="1"/>
</dbReference>
<dbReference type="KEGG" id="spav:Spa2297_32570"/>
<feature type="domain" description="FAD-binding" evidence="2">
    <location>
        <begin position="6"/>
        <end position="342"/>
    </location>
</feature>
<evidence type="ECO:0000313" key="3">
    <source>
        <dbReference type="EMBL" id="ANJ11857.1"/>
    </source>
</evidence>
<dbReference type="GO" id="GO:0071949">
    <property type="term" value="F:FAD binding"/>
    <property type="evidence" value="ECO:0007669"/>
    <property type="project" value="InterPro"/>
</dbReference>
<evidence type="ECO:0000313" key="6">
    <source>
        <dbReference type="Proteomes" id="UP001585018"/>
    </source>
</evidence>
<dbReference type="RefSeq" id="WP_064732184.1">
    <property type="nucleotide sequence ID" value="NZ_BMRX01000017.1"/>
</dbReference>
<dbReference type="PANTHER" id="PTHR43747">
    <property type="entry name" value="FAD-BINDING PROTEIN"/>
    <property type="match status" value="1"/>
</dbReference>
<dbReference type="InterPro" id="IPR036188">
    <property type="entry name" value="FAD/NAD-bd_sf"/>
</dbReference>
<dbReference type="SUPFAM" id="SSF51905">
    <property type="entry name" value="FAD/NAD(P)-binding domain"/>
    <property type="match status" value="1"/>
</dbReference>
<dbReference type="InterPro" id="IPR050816">
    <property type="entry name" value="Flavin-dep_Halogenase_NPB"/>
</dbReference>
<dbReference type="Proteomes" id="UP000078468">
    <property type="component" value="Plasmid pspa1"/>
</dbReference>
<geneLocation type="plasmid" evidence="5">
    <name>pspa1</name>
</geneLocation>
<dbReference type="EMBL" id="JAYMRR010000010">
    <property type="protein sequence ID" value="MFB8751121.1"/>
    <property type="molecule type" value="Genomic_DNA"/>
</dbReference>
<keyword evidence="6" id="KW-1185">Reference proteome</keyword>
<comment type="similarity">
    <text evidence="1">Belongs to the flavin-dependent halogenase family. Bacterial tryptophan halogenase subfamily.</text>
</comment>
<sequence length="447" mass="49909">MAKETADVVVIGGGPAGSVCAYMLAKQGHSVVLLEKELNSRFHIGESLLPYMMGLFERIGLRETVAAQGYVPKFGGEFIDPTEKKFFEGVFRADFTKQGAGRHDNAFQVERARFDRMLAEQAEAAGARVLFGADVGELLMEGDRMVGARYQRDGETHEVRAAYVVDASGRSGRIANRFGLRKTLEKLRMVAVFRHYSGLDESHNLGVEGDIQVGAHDDGWVWAIPLTKDTISVGTVMPRDVLRGSTANERFEEHLARVPRIVSRLTGTRPSMDLKVETDYCYHTDTVTGPGWLMVGDAGCFGDPMFSGGVLVATATAVRAAETLGEVLADPSAEDRQMERYSNYFKTGYDTYIRLIHAYYDGELVAMAADAARSTDRETLEKYLVRLIGGDFWSEHNSVAQEMRRRKEWDTFEPFQRVYGCPSYPHLDDIDRKERSEARVRRVTAGR</sequence>
<reference evidence="4 6" key="2">
    <citation type="submission" date="2024-01" db="EMBL/GenBank/DDBJ databases">
        <title>Genome mining of biosynthetic gene clusters to explore secondary metabolites of Streptomyces sp.</title>
        <authorList>
            <person name="Baig A."/>
            <person name="Ajitkumar Shintre N."/>
            <person name="Kumar H."/>
            <person name="Anbarasu A."/>
            <person name="Ramaiah S."/>
        </authorList>
    </citation>
    <scope>NUCLEOTIDE SEQUENCE [LARGE SCALE GENOMIC DNA]</scope>
    <source>
        <strain evidence="4 6">A03</strain>
    </source>
</reference>
<accession>A0A191VAA6</accession>
<protein>
    <submittedName>
        <fullName evidence="4">NAD(P)/FAD-dependent oxidoreductase</fullName>
        <ecNumber evidence="4">1.-.-.-</ecNumber>
    </submittedName>
    <submittedName>
        <fullName evidence="3">Tryptophan halogenase</fullName>
    </submittedName>
</protein>
<dbReference type="Gene3D" id="3.50.50.60">
    <property type="entry name" value="FAD/NAD(P)-binding domain"/>
    <property type="match status" value="1"/>
</dbReference>
<evidence type="ECO:0000256" key="1">
    <source>
        <dbReference type="ARBA" id="ARBA00038396"/>
    </source>
</evidence>
<organism evidence="3 5">
    <name type="scientific">Streptomyces parvulus</name>
    <dbReference type="NCBI Taxonomy" id="146923"/>
    <lineage>
        <taxon>Bacteria</taxon>
        <taxon>Bacillati</taxon>
        <taxon>Actinomycetota</taxon>
        <taxon>Actinomycetes</taxon>
        <taxon>Kitasatosporales</taxon>
        <taxon>Streptomycetaceae</taxon>
        <taxon>Streptomyces</taxon>
    </lineage>
</organism>
<name>A0A191VAA6_9ACTN</name>
<dbReference type="Proteomes" id="UP001585018">
    <property type="component" value="Unassembled WGS sequence"/>
</dbReference>
<dbReference type="EC" id="1.-.-.-" evidence="4"/>
<dbReference type="EMBL" id="CP015867">
    <property type="protein sequence ID" value="ANJ11857.1"/>
    <property type="molecule type" value="Genomic_DNA"/>
</dbReference>
<keyword evidence="4" id="KW-0560">Oxidoreductase</keyword>
<dbReference type="GeneID" id="91309651"/>